<protein>
    <submittedName>
        <fullName evidence="4">NAD(P)H-quinone oxidoreductase</fullName>
    </submittedName>
</protein>
<evidence type="ECO:0000259" key="3">
    <source>
        <dbReference type="SMART" id="SM00829"/>
    </source>
</evidence>
<feature type="domain" description="Enoyl reductase (ER)" evidence="3">
    <location>
        <begin position="17"/>
        <end position="329"/>
    </location>
</feature>
<name>A0A085VHX1_PSESX</name>
<sequence length="334" mass="34772">MSQLPETINAVIAREPGGPEVLQWVQRALPQPQAGEILIRTAAAGVNRPDLMQRSGMPIPPGVTDVLGLEAAGTVVAVGSGVTDFAPGDRVMALLNGGGYAQYCVAVATHCLPVPDGLSLEDAAGVPEAAFTVWHNLFELGRLSAGDTVLIHGAASGVGSFAVQCAQAAGARVIATAGGAQKIAALKALGVWRAVDRDQEDFVEVVNDCTAGRGVDVVLDNVGGPYVARNLAAMAPGGRHVSLSFLQGAKIELDLQLVMRKGLSLTSSTLRPKTSEEKARIALCIREHLLPWLASGQVRPLIHAQLPLNQAVEAHRLLEANANIGKVLLTVDAL</sequence>
<dbReference type="InterPro" id="IPR011032">
    <property type="entry name" value="GroES-like_sf"/>
</dbReference>
<dbReference type="PANTHER" id="PTHR48106">
    <property type="entry name" value="QUINONE OXIDOREDUCTASE PIG3-RELATED"/>
    <property type="match status" value="1"/>
</dbReference>
<dbReference type="RefSeq" id="WP_020290582.1">
    <property type="nucleotide sequence ID" value="NZ_JPQT01000041.1"/>
</dbReference>
<evidence type="ECO:0000313" key="5">
    <source>
        <dbReference type="Proteomes" id="UP000028643"/>
    </source>
</evidence>
<dbReference type="Gene3D" id="3.40.50.720">
    <property type="entry name" value="NAD(P)-binding Rossmann-like Domain"/>
    <property type="match status" value="1"/>
</dbReference>
<dbReference type="SUPFAM" id="SSF51735">
    <property type="entry name" value="NAD(P)-binding Rossmann-fold domains"/>
    <property type="match status" value="1"/>
</dbReference>
<proteinExistence type="predicted"/>
<dbReference type="AlphaFoldDB" id="A0A085VHX1"/>
<evidence type="ECO:0000313" key="4">
    <source>
        <dbReference type="EMBL" id="KFE55034.1"/>
    </source>
</evidence>
<dbReference type="Pfam" id="PF00107">
    <property type="entry name" value="ADH_zinc_N"/>
    <property type="match status" value="1"/>
</dbReference>
<dbReference type="SUPFAM" id="SSF50129">
    <property type="entry name" value="GroES-like"/>
    <property type="match status" value="1"/>
</dbReference>
<dbReference type="Pfam" id="PF08240">
    <property type="entry name" value="ADH_N"/>
    <property type="match status" value="1"/>
</dbReference>
<evidence type="ECO:0000256" key="2">
    <source>
        <dbReference type="ARBA" id="ARBA00023002"/>
    </source>
</evidence>
<keyword evidence="1" id="KW-0521">NADP</keyword>
<reference evidence="4 5" key="1">
    <citation type="submission" date="2014-07" db="EMBL/GenBank/DDBJ databases">
        <title>Draft Genome Sequences of Environmental Pseudomonas syringae strains.</title>
        <authorList>
            <person name="Baltrus D.A."/>
            <person name="Berge O."/>
            <person name="Morris C."/>
        </authorList>
    </citation>
    <scope>NUCLEOTIDE SEQUENCE [LARGE SCALE GENOMIC DNA]</scope>
    <source>
        <strain evidence="4 5">CEB003</strain>
    </source>
</reference>
<dbReference type="PANTHER" id="PTHR48106:SF8">
    <property type="entry name" value="OS02G0805600 PROTEIN"/>
    <property type="match status" value="1"/>
</dbReference>
<dbReference type="PATRIC" id="fig|317.174.peg.640"/>
<dbReference type="InterPro" id="IPR013149">
    <property type="entry name" value="ADH-like_C"/>
</dbReference>
<dbReference type="Gene3D" id="3.90.180.10">
    <property type="entry name" value="Medium-chain alcohol dehydrogenases, catalytic domain"/>
    <property type="match status" value="1"/>
</dbReference>
<dbReference type="CDD" id="cd05276">
    <property type="entry name" value="p53_inducible_oxidoreductase"/>
    <property type="match status" value="1"/>
</dbReference>
<dbReference type="InterPro" id="IPR013154">
    <property type="entry name" value="ADH-like_N"/>
</dbReference>
<evidence type="ECO:0000256" key="1">
    <source>
        <dbReference type="ARBA" id="ARBA00022857"/>
    </source>
</evidence>
<keyword evidence="2" id="KW-0560">Oxidoreductase</keyword>
<dbReference type="EMBL" id="JPQT01000041">
    <property type="protein sequence ID" value="KFE55034.1"/>
    <property type="molecule type" value="Genomic_DNA"/>
</dbReference>
<dbReference type="GO" id="GO:0016651">
    <property type="term" value="F:oxidoreductase activity, acting on NAD(P)H"/>
    <property type="evidence" value="ECO:0007669"/>
    <property type="project" value="TreeGrafter"/>
</dbReference>
<dbReference type="InterPro" id="IPR014189">
    <property type="entry name" value="Quinone_OxRdtase_PIG3"/>
</dbReference>
<dbReference type="GO" id="GO:0070402">
    <property type="term" value="F:NADPH binding"/>
    <property type="evidence" value="ECO:0007669"/>
    <property type="project" value="TreeGrafter"/>
</dbReference>
<dbReference type="InterPro" id="IPR020843">
    <property type="entry name" value="ER"/>
</dbReference>
<dbReference type="Proteomes" id="UP000028643">
    <property type="component" value="Unassembled WGS sequence"/>
</dbReference>
<dbReference type="NCBIfam" id="TIGR02824">
    <property type="entry name" value="quinone_pig3"/>
    <property type="match status" value="1"/>
</dbReference>
<dbReference type="SMART" id="SM00829">
    <property type="entry name" value="PKS_ER"/>
    <property type="match status" value="1"/>
</dbReference>
<comment type="caution">
    <text evidence="4">The sequence shown here is derived from an EMBL/GenBank/DDBJ whole genome shotgun (WGS) entry which is preliminary data.</text>
</comment>
<accession>A0A085VHX1</accession>
<gene>
    <name evidence="4" type="ORF">IV02_03165</name>
</gene>
<organism evidence="4 5">
    <name type="scientific">Pseudomonas syringae</name>
    <dbReference type="NCBI Taxonomy" id="317"/>
    <lineage>
        <taxon>Bacteria</taxon>
        <taxon>Pseudomonadati</taxon>
        <taxon>Pseudomonadota</taxon>
        <taxon>Gammaproteobacteria</taxon>
        <taxon>Pseudomonadales</taxon>
        <taxon>Pseudomonadaceae</taxon>
        <taxon>Pseudomonas</taxon>
    </lineage>
</organism>
<dbReference type="InterPro" id="IPR036291">
    <property type="entry name" value="NAD(P)-bd_dom_sf"/>
</dbReference>